<feature type="region of interest" description="Disordered" evidence="9">
    <location>
        <begin position="1"/>
        <end position="65"/>
    </location>
</feature>
<evidence type="ECO:0000256" key="5">
    <source>
        <dbReference type="ARBA" id="ARBA00022989"/>
    </source>
</evidence>
<evidence type="ECO:0000256" key="6">
    <source>
        <dbReference type="ARBA" id="ARBA00023136"/>
    </source>
</evidence>
<dbReference type="GO" id="GO:0005789">
    <property type="term" value="C:endoplasmic reticulum membrane"/>
    <property type="evidence" value="ECO:0007669"/>
    <property type="project" value="TreeGrafter"/>
</dbReference>
<dbReference type="GO" id="GO:0005886">
    <property type="term" value="C:plasma membrane"/>
    <property type="evidence" value="ECO:0007669"/>
    <property type="project" value="TreeGrafter"/>
</dbReference>
<dbReference type="Gene3D" id="2.60.120.200">
    <property type="match status" value="1"/>
</dbReference>
<comment type="caution">
    <text evidence="12">The sequence shown here is derived from an EMBL/GenBank/DDBJ whole genome shotgun (WGS) entry which is preliminary data.</text>
</comment>
<evidence type="ECO:0000256" key="2">
    <source>
        <dbReference type="ARBA" id="ARBA00010962"/>
    </source>
</evidence>
<feature type="domain" description="GH16" evidence="11">
    <location>
        <begin position="256"/>
        <end position="605"/>
    </location>
</feature>
<dbReference type="EMBL" id="PYWC01000021">
    <property type="protein sequence ID" value="PWW77574.1"/>
    <property type="molecule type" value="Genomic_DNA"/>
</dbReference>
<accession>A0A317ST90</accession>
<keyword evidence="4" id="KW-0735">Signal-anchor</keyword>
<dbReference type="GO" id="GO:0031505">
    <property type="term" value="P:fungal-type cell wall organization"/>
    <property type="evidence" value="ECO:0007669"/>
    <property type="project" value="TreeGrafter"/>
</dbReference>
<dbReference type="InterPro" id="IPR005629">
    <property type="entry name" value="Skn1/Kre6/Sbg1"/>
</dbReference>
<evidence type="ECO:0000259" key="11">
    <source>
        <dbReference type="PROSITE" id="PS51762"/>
    </source>
</evidence>
<organism evidence="12 13">
    <name type="scientific">Tuber magnatum</name>
    <name type="common">white Piedmont truffle</name>
    <dbReference type="NCBI Taxonomy" id="42249"/>
    <lineage>
        <taxon>Eukaryota</taxon>
        <taxon>Fungi</taxon>
        <taxon>Dikarya</taxon>
        <taxon>Ascomycota</taxon>
        <taxon>Pezizomycotina</taxon>
        <taxon>Pezizomycetes</taxon>
        <taxon>Pezizales</taxon>
        <taxon>Tuberaceae</taxon>
        <taxon>Tuber</taxon>
    </lineage>
</organism>
<evidence type="ECO:0000313" key="12">
    <source>
        <dbReference type="EMBL" id="PWW77574.1"/>
    </source>
</evidence>
<dbReference type="PANTHER" id="PTHR31361:SF1">
    <property type="entry name" value="BETA-GLUCAN SYNTHESIS-ASSOCIATED PROTEIN KRE6-RELATED"/>
    <property type="match status" value="1"/>
</dbReference>
<protein>
    <submittedName>
        <fullName evidence="12">Glycoside Hydrolase Family 16 protein</fullName>
    </submittedName>
</protein>
<dbReference type="InterPro" id="IPR013320">
    <property type="entry name" value="ConA-like_dom_sf"/>
</dbReference>
<evidence type="ECO:0000256" key="10">
    <source>
        <dbReference type="SAM" id="Phobius"/>
    </source>
</evidence>
<keyword evidence="7" id="KW-0325">Glycoprotein</keyword>
<dbReference type="PROSITE" id="PS51762">
    <property type="entry name" value="GH16_2"/>
    <property type="match status" value="1"/>
</dbReference>
<dbReference type="CDD" id="cd02180">
    <property type="entry name" value="GH16_fungal_KRE6_glucanase"/>
    <property type="match status" value="1"/>
</dbReference>
<dbReference type="InterPro" id="IPR000757">
    <property type="entry name" value="Beta-glucanase-like"/>
</dbReference>
<comment type="similarity">
    <text evidence="2">Belongs to the SKN1/KRE6 family.</text>
</comment>
<dbReference type="PANTHER" id="PTHR31361">
    <property type="entry name" value="BETA-GLUCAN SYNTHESIS-ASSOCIATED PROTEIN KRE6-RELATED"/>
    <property type="match status" value="1"/>
</dbReference>
<dbReference type="Pfam" id="PF03935">
    <property type="entry name" value="SKN1_KRE6_Sbg1"/>
    <property type="match status" value="1"/>
</dbReference>
<dbReference type="GO" id="GO:0015926">
    <property type="term" value="F:glucosidase activity"/>
    <property type="evidence" value="ECO:0007669"/>
    <property type="project" value="TreeGrafter"/>
</dbReference>
<evidence type="ECO:0000256" key="7">
    <source>
        <dbReference type="ARBA" id="ARBA00023180"/>
    </source>
</evidence>
<dbReference type="OrthoDB" id="412647at2759"/>
<proteinExistence type="inferred from homology"/>
<feature type="compositionally biased region" description="Polar residues" evidence="9">
    <location>
        <begin position="55"/>
        <end position="64"/>
    </location>
</feature>
<feature type="compositionally biased region" description="Pro residues" evidence="9">
    <location>
        <begin position="1"/>
        <end position="11"/>
    </location>
</feature>
<keyword evidence="13" id="KW-1185">Reference proteome</keyword>
<evidence type="ECO:0000256" key="3">
    <source>
        <dbReference type="ARBA" id="ARBA00022692"/>
    </source>
</evidence>
<dbReference type="Proteomes" id="UP000246991">
    <property type="component" value="Unassembled WGS sequence"/>
</dbReference>
<keyword evidence="8" id="KW-0961">Cell wall biogenesis/degradation</keyword>
<keyword evidence="12" id="KW-0378">Hydrolase</keyword>
<evidence type="ECO:0000256" key="1">
    <source>
        <dbReference type="ARBA" id="ARBA00004606"/>
    </source>
</evidence>
<reference evidence="12 13" key="1">
    <citation type="submission" date="2018-03" db="EMBL/GenBank/DDBJ databases">
        <title>Genomes of Pezizomycetes fungi and the evolution of truffles.</title>
        <authorList>
            <person name="Murat C."/>
            <person name="Payen T."/>
            <person name="Noel B."/>
            <person name="Kuo A."/>
            <person name="Martin F.M."/>
        </authorList>
    </citation>
    <scope>NUCLEOTIDE SEQUENCE [LARGE SCALE GENOMIC DNA]</scope>
    <source>
        <strain evidence="12">091103-1</strain>
    </source>
</reference>
<keyword evidence="5 10" id="KW-1133">Transmembrane helix</keyword>
<evidence type="ECO:0000256" key="9">
    <source>
        <dbReference type="SAM" id="MobiDB-lite"/>
    </source>
</evidence>
<keyword evidence="3 10" id="KW-0812">Transmembrane</keyword>
<dbReference type="STRING" id="42249.A0A317ST90"/>
<sequence length="655" mass="72234">MSSSRPFPPPVTLNSSALDLLGRNGNGQGGNLNSTGSPQSPSDPSPRTNPPVRTLTPQSPTVASPRTAFYQQGLARSSDMLLPPSRQKRFQEYVDSPTSSGRSGWSVDHGSSAYGPFVSPFDESRACSPDPMDTFNSQTIGERYNIMPSDGLLLFPVDKEDDDALHDPSEQDLNDCDIWTKRGFVNVGGLAFIVLGLFSLFIGYPVLTFMQDVIIEPEIPCAAGDLCIDIGPIDLLKNVRRSLIDPDTPEGARTKKSASGKEYKLVFSDEFNKPGRTFYPQDDPYWYVVRCTMIAATGNLEWYDPDTITTKDGYLEIEIAANRNRDVDFRSGMLQSWNKMCFKGGIIEASISLPGRGDVSGFWPGFWTMGNLGRPGYLATTEGMWPYTYHDGCDAGITANQSSPDGISFLPGMKLPACTCANEDHPSPGKSRSAPEIDAIEASVGAIDKEGKIVVGSASQSAQVAPFDLWYQPNYDHVAIYHPEFTSMNAYRGGYFQEAISGISILNNDWYDGKQYQTYGFEYEPGSEGMIEWNIGDLKTWRMNAAATGPNGNIGQRPIPNEPMSVIANVGMGGSFAYLDFPELNKLLPAKMRVDWIRIWQDEDCEDCSVTCDPPGYPTTKYIEDHLDAFMNPNLTSWASTKYEWPKNTFIHQCA</sequence>
<evidence type="ECO:0000313" key="13">
    <source>
        <dbReference type="Proteomes" id="UP000246991"/>
    </source>
</evidence>
<gene>
    <name evidence="12" type="ORF">C7212DRAFT_179973</name>
</gene>
<keyword evidence="6 10" id="KW-0472">Membrane</keyword>
<evidence type="ECO:0000256" key="8">
    <source>
        <dbReference type="ARBA" id="ARBA00023316"/>
    </source>
</evidence>
<comment type="subcellular location">
    <subcellularLocation>
        <location evidence="1">Membrane</location>
        <topology evidence="1">Single-pass type II membrane protein</topology>
    </subcellularLocation>
</comment>
<name>A0A317ST90_9PEZI</name>
<feature type="transmembrane region" description="Helical" evidence="10">
    <location>
        <begin position="184"/>
        <end position="207"/>
    </location>
</feature>
<dbReference type="SUPFAM" id="SSF49899">
    <property type="entry name" value="Concanavalin A-like lectins/glucanases"/>
    <property type="match status" value="1"/>
</dbReference>
<dbReference type="GO" id="GO:0006078">
    <property type="term" value="P:(1-&gt;6)-beta-D-glucan biosynthetic process"/>
    <property type="evidence" value="ECO:0007669"/>
    <property type="project" value="TreeGrafter"/>
</dbReference>
<evidence type="ECO:0000256" key="4">
    <source>
        <dbReference type="ARBA" id="ARBA00022968"/>
    </source>
</evidence>
<dbReference type="AlphaFoldDB" id="A0A317ST90"/>